<keyword evidence="4" id="KW-0813">Transport</keyword>
<evidence type="ECO:0000256" key="5">
    <source>
        <dbReference type="ARBA" id="ARBA00022645"/>
    </source>
</evidence>
<dbReference type="GO" id="GO:0004185">
    <property type="term" value="F:serine-type carboxypeptidase activity"/>
    <property type="evidence" value="ECO:0007669"/>
    <property type="project" value="InterPro"/>
</dbReference>
<feature type="transmembrane region" description="Helical" evidence="14">
    <location>
        <begin position="947"/>
        <end position="967"/>
    </location>
</feature>
<evidence type="ECO:0000256" key="13">
    <source>
        <dbReference type="ARBA" id="ARBA00023180"/>
    </source>
</evidence>
<keyword evidence="12 14" id="KW-0472">Membrane</keyword>
<dbReference type="InterPro" id="IPR004648">
    <property type="entry name" value="Oligpept_transpt"/>
</dbReference>
<feature type="signal peptide" evidence="15">
    <location>
        <begin position="1"/>
        <end position="22"/>
    </location>
</feature>
<evidence type="ECO:0000256" key="2">
    <source>
        <dbReference type="ARBA" id="ARBA00008807"/>
    </source>
</evidence>
<evidence type="ECO:0000256" key="10">
    <source>
        <dbReference type="ARBA" id="ARBA00022927"/>
    </source>
</evidence>
<keyword evidence="10" id="KW-0653">Protein transport</keyword>
<dbReference type="GO" id="GO:0006508">
    <property type="term" value="P:proteolysis"/>
    <property type="evidence" value="ECO:0007669"/>
    <property type="project" value="UniProtKB-KW"/>
</dbReference>
<evidence type="ECO:0000256" key="8">
    <source>
        <dbReference type="ARBA" id="ARBA00022801"/>
    </source>
</evidence>
<feature type="transmembrane region" description="Helical" evidence="14">
    <location>
        <begin position="1014"/>
        <end position="1036"/>
    </location>
</feature>
<dbReference type="Gene3D" id="1.10.287.410">
    <property type="match status" value="1"/>
</dbReference>
<name>A0AAN4PD97_ASPLE</name>
<dbReference type="InterPro" id="IPR029058">
    <property type="entry name" value="AB_hydrolase_fold"/>
</dbReference>
<evidence type="ECO:0000256" key="7">
    <source>
        <dbReference type="ARBA" id="ARBA00022692"/>
    </source>
</evidence>
<dbReference type="InterPro" id="IPR001563">
    <property type="entry name" value="Peptidase_S10"/>
</dbReference>
<dbReference type="AlphaFoldDB" id="A0AAN4PD97"/>
<feature type="transmembrane region" description="Helical" evidence="14">
    <location>
        <begin position="712"/>
        <end position="740"/>
    </location>
</feature>
<keyword evidence="8" id="KW-0378">Hydrolase</keyword>
<feature type="transmembrane region" description="Helical" evidence="14">
    <location>
        <begin position="897"/>
        <end position="916"/>
    </location>
</feature>
<dbReference type="GO" id="GO:0035673">
    <property type="term" value="F:oligopeptide transmembrane transporter activity"/>
    <property type="evidence" value="ECO:0007669"/>
    <property type="project" value="InterPro"/>
</dbReference>
<dbReference type="FunFam" id="1.10.287.410:FF:000003">
    <property type="entry name" value="Carboxypeptidase"/>
    <property type="match status" value="1"/>
</dbReference>
<dbReference type="Proteomes" id="UP000051487">
    <property type="component" value="Unassembled WGS sequence"/>
</dbReference>
<dbReference type="InterPro" id="IPR018202">
    <property type="entry name" value="Ser_caboxypep_ser_AS"/>
</dbReference>
<evidence type="ECO:0000256" key="15">
    <source>
        <dbReference type="SAM" id="SignalP"/>
    </source>
</evidence>
<dbReference type="SUPFAM" id="SSF53474">
    <property type="entry name" value="alpha/beta-Hydrolases"/>
    <property type="match status" value="1"/>
</dbReference>
<proteinExistence type="inferred from homology"/>
<accession>A0AAN4PD97</accession>
<evidence type="ECO:0000256" key="3">
    <source>
        <dbReference type="ARBA" id="ARBA00009431"/>
    </source>
</evidence>
<dbReference type="PRINTS" id="PR00724">
    <property type="entry name" value="CRBOXYPTASEC"/>
</dbReference>
<keyword evidence="11 14" id="KW-1133">Transmembrane helix</keyword>
<feature type="chain" id="PRO_5042818322" evidence="15">
    <location>
        <begin position="23"/>
        <end position="1189"/>
    </location>
</feature>
<organism evidence="16 17">
    <name type="scientific">Aspergillus lentulus</name>
    <dbReference type="NCBI Taxonomy" id="293939"/>
    <lineage>
        <taxon>Eukaryota</taxon>
        <taxon>Fungi</taxon>
        <taxon>Dikarya</taxon>
        <taxon>Ascomycota</taxon>
        <taxon>Pezizomycotina</taxon>
        <taxon>Eurotiomycetes</taxon>
        <taxon>Eurotiomycetidae</taxon>
        <taxon>Eurotiales</taxon>
        <taxon>Aspergillaceae</taxon>
        <taxon>Aspergillus</taxon>
        <taxon>Aspergillus subgen. Fumigati</taxon>
    </lineage>
</organism>
<dbReference type="EMBL" id="BCLY01000004">
    <property type="protein sequence ID" value="GAQ04258.1"/>
    <property type="molecule type" value="Genomic_DNA"/>
</dbReference>
<evidence type="ECO:0000256" key="6">
    <source>
        <dbReference type="ARBA" id="ARBA00022670"/>
    </source>
</evidence>
<evidence type="ECO:0000256" key="4">
    <source>
        <dbReference type="ARBA" id="ARBA00022448"/>
    </source>
</evidence>
<dbReference type="GO" id="GO:0016020">
    <property type="term" value="C:membrane"/>
    <property type="evidence" value="ECO:0007669"/>
    <property type="project" value="UniProtKB-SubCell"/>
</dbReference>
<keyword evidence="9" id="KW-0571">Peptide transport</keyword>
<sequence length="1189" mass="133531">MRRWFAEWSLAGLFALAKGAVADSEGSQALLSCNYEDGSFRTFRSPAFPSHSIRIKEQNDEVCDAGSKQYTGWLEFQGKHIFFWYFDSLNDPLTDPLTLWLTGGPGVSSLVGLMLELGPCRIKTGGNHTERNPYSWTRHSSMIFVDQPVGTGLSYVDSHPDIPTTSKIAAGDMYIFLQIFMTEVFPERRQTPFHIAGESYAGHYIPTLSREILRQNQVFERPEIPLQSILIGNGYVSPLDTLYGYYETLCTTKPGVDEPVFNQTRCHIISENLPRCISIYEVCYRYPDEVLCKATDAVCGVIKELYHNESHAGGRDPFDITRTCEVDHLCFSQTLEIQKYINKPSIWAALGVPEAVRNFSIESTEVASAFGTTTDLYSNVMNEIKYTLEHGVDVLIYNGNLDLACNTAGNLRWAEALRWNGQAPFTSEDLKPWYSNVGGSKVKAGSFKEVFVSVPNAVSGKQRFAFDMGSKKESVDISVCQSSREPTNDERAEALEPQIYTQETQLEIGDDTDDDVVSPEVRASVPADDEDIPVNTFRAWFLGIVGTVILTALNQFFQLHSPPLFLSAYLAILVTFPCGRLMEAVLPERKWKILGWTFTTNPGRFNQKEHCIVAIMASLVTAFDNGSLATDVYVAFEKFLHIPISLGYRFMFLLTTQALSFGIAGLFHKFLVEPAACVWPGVLPTCSMLYTMHQRNKQNEEANGWKISRMKLFTVVILCGAVYQLLPGFLFTGLTTFAWITWIVPNNVTVNQVFGAVSGMDLLPMTLDWNQITGYLGSPLLVPTWALTNVFCGSMFFLWIVSPTLHWSNVWQGMYMPFSSSKTFDNTVHTALYHRREIWYGLLASIGKSSVEEKPDIHTRLMKKYKQVPLWWYGCTFLAIFSISVVFLYVYDTGLPWYGLILAIALHVILLLPTGIMMAYCNIKLSTAVISALVAGYIWPGRMMNNVVFKVFTLVSSAQGLGYISVMKLAHYMKIPPRVTFAAQCTGIIVSWLTQTAVNVWAMGNVEDICTPEASNSFLCPLAAGYATNATFWGLIGPKRLFSEGSMYRSMLWFFLIGAASPIVLYLLDRRFPRAMLRKIHLPAIFASTASIPPATAANYMAWGIVGLYFNGHLKRRYRRWWMKYNYILSAGLDAALAVGNFLIFFCLAYPGVQLKWFGNEITSRTADGMGVPLRMVERGRTFGPRTWN</sequence>
<feature type="transmembrane region" description="Helical" evidence="14">
    <location>
        <begin position="670"/>
        <end position="691"/>
    </location>
</feature>
<dbReference type="Pfam" id="PF00450">
    <property type="entry name" value="Peptidase_S10"/>
    <property type="match status" value="1"/>
</dbReference>
<dbReference type="GO" id="GO:0015031">
    <property type="term" value="P:protein transport"/>
    <property type="evidence" value="ECO:0007669"/>
    <property type="project" value="UniProtKB-KW"/>
</dbReference>
<comment type="similarity">
    <text evidence="2">Belongs to the oligopeptide OPT transporter family.</text>
</comment>
<feature type="transmembrane region" description="Helical" evidence="14">
    <location>
        <begin position="1127"/>
        <end position="1151"/>
    </location>
</feature>
<dbReference type="PROSITE" id="PS00131">
    <property type="entry name" value="CARBOXYPEPT_SER_SER"/>
    <property type="match status" value="1"/>
</dbReference>
<dbReference type="PANTHER" id="PTHR22601">
    <property type="entry name" value="ISP4 LIKE PROTEIN"/>
    <property type="match status" value="1"/>
</dbReference>
<dbReference type="Pfam" id="PF03169">
    <property type="entry name" value="OPT"/>
    <property type="match status" value="2"/>
</dbReference>
<keyword evidence="13" id="KW-0325">Glycoprotein</keyword>
<comment type="subcellular location">
    <subcellularLocation>
        <location evidence="1">Membrane</location>
        <topology evidence="1">Multi-pass membrane protein</topology>
    </subcellularLocation>
</comment>
<feature type="transmembrane region" description="Helical" evidence="14">
    <location>
        <begin position="870"/>
        <end position="891"/>
    </location>
</feature>
<reference evidence="16 17" key="1">
    <citation type="submission" date="2015-11" db="EMBL/GenBank/DDBJ databases">
        <title>Aspergillus lentulus strain IFM 54703T.</title>
        <authorList>
            <person name="Kusuya Y."/>
            <person name="Sakai K."/>
            <person name="Kamei K."/>
            <person name="Takahashi H."/>
            <person name="Yaguchi T."/>
        </authorList>
    </citation>
    <scope>NUCLEOTIDE SEQUENCE [LARGE SCALE GENOMIC DNA]</scope>
    <source>
        <strain evidence="16 17">IFM 54703</strain>
    </source>
</reference>
<evidence type="ECO:0000256" key="11">
    <source>
        <dbReference type="ARBA" id="ARBA00022989"/>
    </source>
</evidence>
<evidence type="ECO:0000313" key="16">
    <source>
        <dbReference type="EMBL" id="GAQ04258.1"/>
    </source>
</evidence>
<evidence type="ECO:0000256" key="9">
    <source>
        <dbReference type="ARBA" id="ARBA00022856"/>
    </source>
</evidence>
<dbReference type="Gene3D" id="3.40.50.1820">
    <property type="entry name" value="alpha/beta hydrolase"/>
    <property type="match status" value="1"/>
</dbReference>
<keyword evidence="15" id="KW-0732">Signal</keyword>
<feature type="transmembrane region" description="Helical" evidence="14">
    <location>
        <begin position="1048"/>
        <end position="1068"/>
    </location>
</feature>
<feature type="transmembrane region" description="Helical" evidence="14">
    <location>
        <begin position="979"/>
        <end position="1002"/>
    </location>
</feature>
<keyword evidence="7 14" id="KW-0812">Transmembrane</keyword>
<comment type="similarity">
    <text evidence="3">Belongs to the peptidase S10 family.</text>
</comment>
<dbReference type="InterPro" id="IPR004813">
    <property type="entry name" value="OPT"/>
</dbReference>
<keyword evidence="5" id="KW-0121">Carboxypeptidase</keyword>
<keyword evidence="6" id="KW-0645">Protease</keyword>
<comment type="caution">
    <text evidence="16">The sequence shown here is derived from an EMBL/GenBank/DDBJ whole genome shotgun (WGS) entry which is preliminary data.</text>
</comment>
<gene>
    <name evidence="16" type="ORF">ALT_1579</name>
</gene>
<dbReference type="NCBIfam" id="TIGR00728">
    <property type="entry name" value="OPT_sfam"/>
    <property type="match status" value="2"/>
</dbReference>
<evidence type="ECO:0000256" key="14">
    <source>
        <dbReference type="SAM" id="Phobius"/>
    </source>
</evidence>
<evidence type="ECO:0000313" key="17">
    <source>
        <dbReference type="Proteomes" id="UP000051487"/>
    </source>
</evidence>
<protein>
    <submittedName>
        <fullName evidence="16">Sexual differentiation process protein isp4</fullName>
    </submittedName>
</protein>
<evidence type="ECO:0000256" key="12">
    <source>
        <dbReference type="ARBA" id="ARBA00023136"/>
    </source>
</evidence>
<feature type="transmembrane region" description="Helical" evidence="14">
    <location>
        <begin position="785"/>
        <end position="807"/>
    </location>
</feature>
<evidence type="ECO:0000256" key="1">
    <source>
        <dbReference type="ARBA" id="ARBA00004141"/>
    </source>
</evidence>